<dbReference type="HOGENOM" id="CLU_3311411_0_0_5"/>
<sequence length="39" mass="4255">MQVQAPVAWHVTDRDDQGVSLCPALMMVGVHIIGFDLFG</sequence>
<proteinExistence type="predicted"/>
<dbReference type="AlphaFoldDB" id="D5QED1"/>
<accession>D5QED1</accession>
<dbReference type="EMBL" id="ADTV01000030">
    <property type="protein sequence ID" value="EFG84612.1"/>
    <property type="molecule type" value="Genomic_DNA"/>
</dbReference>
<organism evidence="1 2">
    <name type="scientific">Novacetimonas hansenii ATCC 23769</name>
    <dbReference type="NCBI Taxonomy" id="714995"/>
    <lineage>
        <taxon>Bacteria</taxon>
        <taxon>Pseudomonadati</taxon>
        <taxon>Pseudomonadota</taxon>
        <taxon>Alphaproteobacteria</taxon>
        <taxon>Acetobacterales</taxon>
        <taxon>Acetobacteraceae</taxon>
        <taxon>Novacetimonas</taxon>
    </lineage>
</organism>
<evidence type="ECO:0000313" key="1">
    <source>
        <dbReference type="EMBL" id="EFG84612.1"/>
    </source>
</evidence>
<protein>
    <submittedName>
        <fullName evidence="1">Uncharacterized protein</fullName>
    </submittedName>
</protein>
<evidence type="ECO:0000313" key="2">
    <source>
        <dbReference type="Proteomes" id="UP000006468"/>
    </source>
</evidence>
<dbReference type="Proteomes" id="UP000006468">
    <property type="component" value="Chromosome"/>
</dbReference>
<gene>
    <name evidence="1" type="ORF">GXY_07480</name>
</gene>
<name>D5QED1_NOVHA</name>
<comment type="caution">
    <text evidence="1">The sequence shown here is derived from an EMBL/GenBank/DDBJ whole genome shotgun (WGS) entry which is preliminary data.</text>
</comment>
<reference evidence="1 2" key="1">
    <citation type="journal article" date="2010" name="J. Bacteriol.">
        <title>Genome sequence of a cellulose-producing bacterium, Gluconacetobacter hansenii ATCC 23769.</title>
        <authorList>
            <person name="Iyer P.R."/>
            <person name="Geib S.M."/>
            <person name="Catchmark J."/>
            <person name="Kao T.H."/>
            <person name="Tien M."/>
        </authorList>
    </citation>
    <scope>NUCLEOTIDE SEQUENCE [LARGE SCALE GENOMIC DNA]</scope>
    <source>
        <strain evidence="1 2">ATCC 23769</strain>
    </source>
</reference>